<reference evidence="2" key="1">
    <citation type="submission" date="2023-03" db="EMBL/GenBank/DDBJ databases">
        <authorList>
            <person name="Steffen K."/>
            <person name="Cardenas P."/>
        </authorList>
    </citation>
    <scope>NUCLEOTIDE SEQUENCE</scope>
</reference>
<name>A0AA35RMK0_GEOBA</name>
<comment type="caution">
    <text evidence="2">The sequence shown here is derived from an EMBL/GenBank/DDBJ whole genome shotgun (WGS) entry which is preliminary data.</text>
</comment>
<evidence type="ECO:0000313" key="2">
    <source>
        <dbReference type="EMBL" id="CAI8014300.1"/>
    </source>
</evidence>
<feature type="region of interest" description="Disordered" evidence="1">
    <location>
        <begin position="1"/>
        <end position="70"/>
    </location>
</feature>
<proteinExistence type="predicted"/>
<sequence length="121" mass="13411">MTMIEGRATGRYVRTLGPEGQARHGSDSRPERGSGVGHAAVLPKADSRRRRQGAPFGGRECGTERGRRRRYRPDVRVEVLRRSGAVDEAHPAGADGRAFRIVSERAPDVHVVEQPESSREW</sequence>
<evidence type="ECO:0000313" key="3">
    <source>
        <dbReference type="Proteomes" id="UP001174909"/>
    </source>
</evidence>
<evidence type="ECO:0000256" key="1">
    <source>
        <dbReference type="SAM" id="MobiDB-lite"/>
    </source>
</evidence>
<dbReference type="AlphaFoldDB" id="A0AA35RMK0"/>
<dbReference type="EMBL" id="CASHTH010001352">
    <property type="protein sequence ID" value="CAI8014300.1"/>
    <property type="molecule type" value="Genomic_DNA"/>
</dbReference>
<gene>
    <name evidence="2" type="ORF">GBAR_LOCUS8955</name>
</gene>
<dbReference type="Proteomes" id="UP001174909">
    <property type="component" value="Unassembled WGS sequence"/>
</dbReference>
<organism evidence="2 3">
    <name type="scientific">Geodia barretti</name>
    <name type="common">Barrett's horny sponge</name>
    <dbReference type="NCBI Taxonomy" id="519541"/>
    <lineage>
        <taxon>Eukaryota</taxon>
        <taxon>Metazoa</taxon>
        <taxon>Porifera</taxon>
        <taxon>Demospongiae</taxon>
        <taxon>Heteroscleromorpha</taxon>
        <taxon>Tetractinellida</taxon>
        <taxon>Astrophorina</taxon>
        <taxon>Geodiidae</taxon>
        <taxon>Geodia</taxon>
    </lineage>
</organism>
<accession>A0AA35RMK0</accession>
<feature type="compositionally biased region" description="Basic and acidic residues" evidence="1">
    <location>
        <begin position="21"/>
        <end position="32"/>
    </location>
</feature>
<keyword evidence="3" id="KW-1185">Reference proteome</keyword>
<protein>
    <submittedName>
        <fullName evidence="2">Uncharacterized protein</fullName>
    </submittedName>
</protein>